<evidence type="ECO:0000313" key="1">
    <source>
        <dbReference type="EMBL" id="VDI58496.1"/>
    </source>
</evidence>
<evidence type="ECO:0000313" key="2">
    <source>
        <dbReference type="Proteomes" id="UP000596742"/>
    </source>
</evidence>
<sequence length="265" mass="30523">MFDGKKVRKGGDVNLLGFEDGQSLHDRKEIHANEIKAISKLVELIRNINRIDPFVKNTQLHERQNVFDLLKKCFEIISSNIRELREFKKRKDGMLRRLKDLASKNVTKMSSYVYVTVFCRTVLYKVDNCLSTLLEVQWIICKTGSVLNNAEHLFAEGNIVNVKLQRNVRFLQSSDEIKERLNLTFVPTHLTKQHSQEWIDSRRKAKVTGSTIYAAIGCDSLKNQKKSISTKLPVVLKQTNLAKNNKMQFVTGPNPKYTKLLLFLA</sequence>
<keyword evidence="2" id="KW-1185">Reference proteome</keyword>
<reference evidence="1" key="1">
    <citation type="submission" date="2018-11" db="EMBL/GenBank/DDBJ databases">
        <authorList>
            <person name="Alioto T."/>
            <person name="Alioto T."/>
        </authorList>
    </citation>
    <scope>NUCLEOTIDE SEQUENCE</scope>
</reference>
<gene>
    <name evidence="1" type="ORF">MGAL_10B043707</name>
</gene>
<name>A0A8B6G4P6_MYTGA</name>
<organism evidence="1 2">
    <name type="scientific">Mytilus galloprovincialis</name>
    <name type="common">Mediterranean mussel</name>
    <dbReference type="NCBI Taxonomy" id="29158"/>
    <lineage>
        <taxon>Eukaryota</taxon>
        <taxon>Metazoa</taxon>
        <taxon>Spiralia</taxon>
        <taxon>Lophotrochozoa</taxon>
        <taxon>Mollusca</taxon>
        <taxon>Bivalvia</taxon>
        <taxon>Autobranchia</taxon>
        <taxon>Pteriomorphia</taxon>
        <taxon>Mytilida</taxon>
        <taxon>Mytiloidea</taxon>
        <taxon>Mytilidae</taxon>
        <taxon>Mytilinae</taxon>
        <taxon>Mytilus</taxon>
    </lineage>
</organism>
<comment type="caution">
    <text evidence="1">The sequence shown here is derived from an EMBL/GenBank/DDBJ whole genome shotgun (WGS) entry which is preliminary data.</text>
</comment>
<dbReference type="OrthoDB" id="10534529at2759"/>
<dbReference type="Proteomes" id="UP000596742">
    <property type="component" value="Unassembled WGS sequence"/>
</dbReference>
<protein>
    <submittedName>
        <fullName evidence="1">Uncharacterized protein</fullName>
    </submittedName>
</protein>
<dbReference type="AlphaFoldDB" id="A0A8B6G4P6"/>
<proteinExistence type="predicted"/>
<accession>A0A8B6G4P6</accession>
<dbReference type="EMBL" id="UYJE01007854">
    <property type="protein sequence ID" value="VDI58496.1"/>
    <property type="molecule type" value="Genomic_DNA"/>
</dbReference>